<keyword evidence="4" id="KW-0808">Transferase</keyword>
<keyword evidence="3" id="KW-1133">Transmembrane helix</keyword>
<evidence type="ECO:0000313" key="4">
    <source>
        <dbReference type="EMBL" id="ETO22925.1"/>
    </source>
</evidence>
<feature type="region of interest" description="Disordered" evidence="2">
    <location>
        <begin position="89"/>
        <end position="149"/>
    </location>
</feature>
<comment type="caution">
    <text evidence="4">The sequence shown here is derived from an EMBL/GenBank/DDBJ whole genome shotgun (WGS) entry which is preliminary data.</text>
</comment>
<keyword evidence="5" id="KW-1185">Reference proteome</keyword>
<keyword evidence="3" id="KW-0472">Membrane</keyword>
<feature type="compositionally biased region" description="Polar residues" evidence="2">
    <location>
        <begin position="101"/>
        <end position="115"/>
    </location>
</feature>
<dbReference type="AlphaFoldDB" id="X6N9G5"/>
<accession>X6N9G5</accession>
<proteinExistence type="predicted"/>
<gene>
    <name evidence="4" type="ORF">RFI_14272</name>
</gene>
<evidence type="ECO:0000256" key="1">
    <source>
        <dbReference type="SAM" id="Coils"/>
    </source>
</evidence>
<evidence type="ECO:0000256" key="3">
    <source>
        <dbReference type="SAM" id="Phobius"/>
    </source>
</evidence>
<evidence type="ECO:0000313" key="5">
    <source>
        <dbReference type="Proteomes" id="UP000023152"/>
    </source>
</evidence>
<feature type="coiled-coil region" evidence="1">
    <location>
        <begin position="180"/>
        <end position="256"/>
    </location>
</feature>
<feature type="compositionally biased region" description="Basic and acidic residues" evidence="2">
    <location>
        <begin position="126"/>
        <end position="139"/>
    </location>
</feature>
<dbReference type="Proteomes" id="UP000023152">
    <property type="component" value="Unassembled WGS sequence"/>
</dbReference>
<keyword evidence="1" id="KW-0175">Coiled coil</keyword>
<feature type="transmembrane region" description="Helical" evidence="3">
    <location>
        <begin position="345"/>
        <end position="368"/>
    </location>
</feature>
<evidence type="ECO:0000256" key="2">
    <source>
        <dbReference type="SAM" id="MobiDB-lite"/>
    </source>
</evidence>
<sequence length="383" mass="44659">MNHFGNKTLKKPVKTKKEIEYMEDSVNWDEYNGMNETNEENMNSLDSEVGMTETKQEHTISPQLKKGKSEANMLWFKFIFTIVSKQSTGTKKKTNKDDSKISNSVESQKTSMTSSEVKAKAKKEKVKLLKQEEWPREETDTSNGKSEQKRMECEDMAMKIGSSSSEYEVRQCVSIVWTNLQRATQELEKVQGELLLQKHETMTWQLKNKALQNKVDEIHKQLQIAVEDRNEIANVADTYRQENNNLQCKLARCKVNLDTCMLKYNTLQLQQKSLSSMQDQFQTQLHKESILRMQDKLGWEENGLFNKIKLCTNKLLPFKLNWWMKYSNDNFCNPELIISAPDPNWLWFVVLLYFVCCYHVLIMCGWGCNGTASEQLQTLFTNL</sequence>
<protein>
    <submittedName>
        <fullName evidence="4">Janus kinase and microtubule interacting protein 1-like protein</fullName>
    </submittedName>
</protein>
<dbReference type="GO" id="GO:0016301">
    <property type="term" value="F:kinase activity"/>
    <property type="evidence" value="ECO:0007669"/>
    <property type="project" value="UniProtKB-KW"/>
</dbReference>
<keyword evidence="3" id="KW-0812">Transmembrane</keyword>
<reference evidence="4 5" key="1">
    <citation type="journal article" date="2013" name="Curr. Biol.">
        <title>The Genome of the Foraminiferan Reticulomyxa filosa.</title>
        <authorList>
            <person name="Glockner G."/>
            <person name="Hulsmann N."/>
            <person name="Schleicher M."/>
            <person name="Noegel A.A."/>
            <person name="Eichinger L."/>
            <person name="Gallinger C."/>
            <person name="Pawlowski J."/>
            <person name="Sierra R."/>
            <person name="Euteneuer U."/>
            <person name="Pillet L."/>
            <person name="Moustafa A."/>
            <person name="Platzer M."/>
            <person name="Groth M."/>
            <person name="Szafranski K."/>
            <person name="Schliwa M."/>
        </authorList>
    </citation>
    <scope>NUCLEOTIDE SEQUENCE [LARGE SCALE GENOMIC DNA]</scope>
</reference>
<keyword evidence="4" id="KW-0418">Kinase</keyword>
<name>X6N9G5_RETFI</name>
<dbReference type="EMBL" id="ASPP01010360">
    <property type="protein sequence ID" value="ETO22925.1"/>
    <property type="molecule type" value="Genomic_DNA"/>
</dbReference>
<organism evidence="4 5">
    <name type="scientific">Reticulomyxa filosa</name>
    <dbReference type="NCBI Taxonomy" id="46433"/>
    <lineage>
        <taxon>Eukaryota</taxon>
        <taxon>Sar</taxon>
        <taxon>Rhizaria</taxon>
        <taxon>Retaria</taxon>
        <taxon>Foraminifera</taxon>
        <taxon>Monothalamids</taxon>
        <taxon>Reticulomyxidae</taxon>
        <taxon>Reticulomyxa</taxon>
    </lineage>
</organism>